<dbReference type="AlphaFoldDB" id="X1H9F1"/>
<evidence type="ECO:0000313" key="2">
    <source>
        <dbReference type="EMBL" id="GAH66002.1"/>
    </source>
</evidence>
<feature type="non-terminal residue" evidence="2">
    <location>
        <position position="134"/>
    </location>
</feature>
<accession>X1H9F1</accession>
<sequence length="134" mass="15129">MRVCDFLLCLTRIFGEINMKIYKKKYISLGIIFLICLFSISAFITIENNPIETEIQEHPLPKLSAGEIDIITPENKTYTKAMSGYYPATYGFENDADGNLPSGWLAWPGGIYLKVISEKNGHKKVVEGYTQKTP</sequence>
<gene>
    <name evidence="2" type="ORF">S03H2_44807</name>
</gene>
<organism evidence="2">
    <name type="scientific">marine sediment metagenome</name>
    <dbReference type="NCBI Taxonomy" id="412755"/>
    <lineage>
        <taxon>unclassified sequences</taxon>
        <taxon>metagenomes</taxon>
        <taxon>ecological metagenomes</taxon>
    </lineage>
</organism>
<keyword evidence="1" id="KW-0812">Transmembrane</keyword>
<keyword evidence="1" id="KW-0472">Membrane</keyword>
<dbReference type="EMBL" id="BARU01028039">
    <property type="protein sequence ID" value="GAH66002.1"/>
    <property type="molecule type" value="Genomic_DNA"/>
</dbReference>
<protein>
    <submittedName>
        <fullName evidence="2">Uncharacterized protein</fullName>
    </submittedName>
</protein>
<feature type="transmembrane region" description="Helical" evidence="1">
    <location>
        <begin position="26"/>
        <end position="46"/>
    </location>
</feature>
<name>X1H9F1_9ZZZZ</name>
<reference evidence="2" key="1">
    <citation type="journal article" date="2014" name="Front. Microbiol.">
        <title>High frequency of phylogenetically diverse reductive dehalogenase-homologous genes in deep subseafloor sedimentary metagenomes.</title>
        <authorList>
            <person name="Kawai M."/>
            <person name="Futagami T."/>
            <person name="Toyoda A."/>
            <person name="Takaki Y."/>
            <person name="Nishi S."/>
            <person name="Hori S."/>
            <person name="Arai W."/>
            <person name="Tsubouchi T."/>
            <person name="Morono Y."/>
            <person name="Uchiyama I."/>
            <person name="Ito T."/>
            <person name="Fujiyama A."/>
            <person name="Inagaki F."/>
            <person name="Takami H."/>
        </authorList>
    </citation>
    <scope>NUCLEOTIDE SEQUENCE</scope>
    <source>
        <strain evidence="2">Expedition CK06-06</strain>
    </source>
</reference>
<keyword evidence="1" id="KW-1133">Transmembrane helix</keyword>
<proteinExistence type="predicted"/>
<evidence type="ECO:0000256" key="1">
    <source>
        <dbReference type="SAM" id="Phobius"/>
    </source>
</evidence>
<comment type="caution">
    <text evidence="2">The sequence shown here is derived from an EMBL/GenBank/DDBJ whole genome shotgun (WGS) entry which is preliminary data.</text>
</comment>